<evidence type="ECO:0000256" key="1">
    <source>
        <dbReference type="SAM" id="MobiDB-lite"/>
    </source>
</evidence>
<dbReference type="CDD" id="cd00060">
    <property type="entry name" value="FHA"/>
    <property type="match status" value="1"/>
</dbReference>
<dbReference type="EMBL" id="CAJNNW010002153">
    <property type="protein sequence ID" value="CAE8643672.1"/>
    <property type="molecule type" value="Genomic_DNA"/>
</dbReference>
<dbReference type="PANTHER" id="PTHR16161:SF0">
    <property type="entry name" value="TRANSCRIPTIONAL PROTEIN SWT1"/>
    <property type="match status" value="1"/>
</dbReference>
<feature type="region of interest" description="Disordered" evidence="1">
    <location>
        <begin position="230"/>
        <end position="272"/>
    </location>
</feature>
<comment type="caution">
    <text evidence="3">The sequence shown here is derived from an EMBL/GenBank/DDBJ whole genome shotgun (WGS) entry which is preliminary data.</text>
</comment>
<dbReference type="InterPro" id="IPR002716">
    <property type="entry name" value="PIN_dom"/>
</dbReference>
<dbReference type="Gene3D" id="3.40.50.1010">
    <property type="entry name" value="5'-nuclease"/>
    <property type="match status" value="1"/>
</dbReference>
<feature type="compositionally biased region" description="Low complexity" evidence="1">
    <location>
        <begin position="231"/>
        <end position="272"/>
    </location>
</feature>
<protein>
    <recommendedName>
        <fullName evidence="2">FHA domain-containing protein</fullName>
    </recommendedName>
</protein>
<dbReference type="SMART" id="SM00240">
    <property type="entry name" value="FHA"/>
    <property type="match status" value="1"/>
</dbReference>
<dbReference type="Gene3D" id="2.60.200.20">
    <property type="match status" value="1"/>
</dbReference>
<reference evidence="3" key="1">
    <citation type="submission" date="2021-02" db="EMBL/GenBank/DDBJ databases">
        <authorList>
            <person name="Dougan E. K."/>
            <person name="Rhodes N."/>
            <person name="Thang M."/>
            <person name="Chan C."/>
        </authorList>
    </citation>
    <scope>NUCLEOTIDE SEQUENCE</scope>
</reference>
<dbReference type="PROSITE" id="PS50006">
    <property type="entry name" value="FHA_DOMAIN"/>
    <property type="match status" value="1"/>
</dbReference>
<dbReference type="Proteomes" id="UP000626109">
    <property type="component" value="Unassembled WGS sequence"/>
</dbReference>
<gene>
    <name evidence="3" type="ORF">PGLA2088_LOCUS2602</name>
</gene>
<dbReference type="InterPro" id="IPR008984">
    <property type="entry name" value="SMAD_FHA_dom_sf"/>
</dbReference>
<sequence length="556" mass="58539">MSGLLLSLTPKPGSDAPALSPRVITQASGLMLGRGGEGLTNKVDLRVKHPAASRRHCRLDAEQRGDELALVLRDFSTNGTFVNGKLQTVAVLREGDELSISDPKSSQRSCCWLVSVAATSVSSVPQASKAPPLGPLLQETAPPQPISFRLHKHLASAAPIENQPRTTTSSSTSNQPSTTAASDPPLSGGRAVDEANAFFSKLHITPCEADKDQEPDESLLTQLAGLSIDGNNINSNHTSSSNNNNTNNNNNNSNNNNKNSNHNNDTNDNNNNTSLLAAATWLEQGLQGQVQQDDGRPPSQCAVIDTNQLLDELAAVDLIRQRLTGLNLVVPLVVLKELEGLQVGSGQGSELSGRQLTARQALRYLQSTFLTQGDSRFVVWGDQPSRLLLQQPGELLPEMLPARPNADDQILACAAYFQAGPGSRQQPGEAEAAEAAGCGRGLAAGRTELLTADKGLATKAWSLGVACEEVGALLSRGERLRAEATSGHALGPAGSAEDRRQLVFGAHAQLANAILLLATPGMQDQKSQAGAPGLKEQGHFISTGLLTCGFDSTGLT</sequence>
<dbReference type="InterPro" id="IPR052626">
    <property type="entry name" value="SWT1_Regulator"/>
</dbReference>
<dbReference type="AlphaFoldDB" id="A0A813I134"/>
<evidence type="ECO:0000313" key="4">
    <source>
        <dbReference type="Proteomes" id="UP000626109"/>
    </source>
</evidence>
<dbReference type="InterPro" id="IPR000253">
    <property type="entry name" value="FHA_dom"/>
</dbReference>
<name>A0A813I134_POLGL</name>
<feature type="region of interest" description="Disordered" evidence="1">
    <location>
        <begin position="123"/>
        <end position="142"/>
    </location>
</feature>
<dbReference type="SUPFAM" id="SSF49879">
    <property type="entry name" value="SMAD/FHA domain"/>
    <property type="match status" value="1"/>
</dbReference>
<dbReference type="GO" id="GO:0005634">
    <property type="term" value="C:nucleus"/>
    <property type="evidence" value="ECO:0007669"/>
    <property type="project" value="TreeGrafter"/>
</dbReference>
<evidence type="ECO:0000313" key="3">
    <source>
        <dbReference type="EMBL" id="CAE8643672.1"/>
    </source>
</evidence>
<dbReference type="Pfam" id="PF00498">
    <property type="entry name" value="FHA"/>
    <property type="match status" value="1"/>
</dbReference>
<dbReference type="InterPro" id="IPR029060">
    <property type="entry name" value="PIN-like_dom_sf"/>
</dbReference>
<proteinExistence type="predicted"/>
<evidence type="ECO:0000259" key="2">
    <source>
        <dbReference type="PROSITE" id="PS50006"/>
    </source>
</evidence>
<feature type="region of interest" description="Disordered" evidence="1">
    <location>
        <begin position="159"/>
        <end position="191"/>
    </location>
</feature>
<organism evidence="3 4">
    <name type="scientific">Polarella glacialis</name>
    <name type="common">Dinoflagellate</name>
    <dbReference type="NCBI Taxonomy" id="89957"/>
    <lineage>
        <taxon>Eukaryota</taxon>
        <taxon>Sar</taxon>
        <taxon>Alveolata</taxon>
        <taxon>Dinophyceae</taxon>
        <taxon>Suessiales</taxon>
        <taxon>Suessiaceae</taxon>
        <taxon>Polarella</taxon>
    </lineage>
</organism>
<dbReference type="SUPFAM" id="SSF88723">
    <property type="entry name" value="PIN domain-like"/>
    <property type="match status" value="1"/>
</dbReference>
<dbReference type="PANTHER" id="PTHR16161">
    <property type="entry name" value="TRANSCRIPTIONAL PROTEIN SWT1"/>
    <property type="match status" value="1"/>
</dbReference>
<feature type="domain" description="FHA" evidence="2">
    <location>
        <begin position="30"/>
        <end position="87"/>
    </location>
</feature>
<feature type="compositionally biased region" description="Low complexity" evidence="1">
    <location>
        <begin position="162"/>
        <end position="182"/>
    </location>
</feature>
<accession>A0A813I134</accession>
<dbReference type="Pfam" id="PF13638">
    <property type="entry name" value="PIN_4"/>
    <property type="match status" value="1"/>
</dbReference>